<organism evidence="3 4">
    <name type="scientific">Dendrobium catenatum</name>
    <dbReference type="NCBI Taxonomy" id="906689"/>
    <lineage>
        <taxon>Eukaryota</taxon>
        <taxon>Viridiplantae</taxon>
        <taxon>Streptophyta</taxon>
        <taxon>Embryophyta</taxon>
        <taxon>Tracheophyta</taxon>
        <taxon>Spermatophyta</taxon>
        <taxon>Magnoliopsida</taxon>
        <taxon>Liliopsida</taxon>
        <taxon>Asparagales</taxon>
        <taxon>Orchidaceae</taxon>
        <taxon>Epidendroideae</taxon>
        <taxon>Malaxideae</taxon>
        <taxon>Dendrobiinae</taxon>
        <taxon>Dendrobium</taxon>
    </lineage>
</organism>
<dbReference type="STRING" id="906689.A0A2I0WHT5"/>
<reference evidence="3 4" key="1">
    <citation type="journal article" date="2016" name="Sci. Rep.">
        <title>The Dendrobium catenatum Lindl. genome sequence provides insights into polysaccharide synthase, floral development and adaptive evolution.</title>
        <authorList>
            <person name="Zhang G.Q."/>
            <person name="Xu Q."/>
            <person name="Bian C."/>
            <person name="Tsai W.C."/>
            <person name="Yeh C.M."/>
            <person name="Liu K.W."/>
            <person name="Yoshida K."/>
            <person name="Zhang L.S."/>
            <person name="Chang S.B."/>
            <person name="Chen F."/>
            <person name="Shi Y."/>
            <person name="Su Y.Y."/>
            <person name="Zhang Y.Q."/>
            <person name="Chen L.J."/>
            <person name="Yin Y."/>
            <person name="Lin M."/>
            <person name="Huang H."/>
            <person name="Deng H."/>
            <person name="Wang Z.W."/>
            <person name="Zhu S.L."/>
            <person name="Zhao X."/>
            <person name="Deng C."/>
            <person name="Niu S.C."/>
            <person name="Huang J."/>
            <person name="Wang M."/>
            <person name="Liu G.H."/>
            <person name="Yang H.J."/>
            <person name="Xiao X.J."/>
            <person name="Hsiao Y.Y."/>
            <person name="Wu W.L."/>
            <person name="Chen Y.Y."/>
            <person name="Mitsuda N."/>
            <person name="Ohme-Takagi M."/>
            <person name="Luo Y.B."/>
            <person name="Van de Peer Y."/>
            <person name="Liu Z.J."/>
        </authorList>
    </citation>
    <scope>NUCLEOTIDE SEQUENCE [LARGE SCALE GENOMIC DNA]</scope>
    <source>
        <tissue evidence="3">The whole plant</tissue>
    </source>
</reference>
<dbReference type="SUPFAM" id="SSF52540">
    <property type="entry name" value="P-loop containing nucleoside triphosphate hydrolases"/>
    <property type="match status" value="1"/>
</dbReference>
<dbReference type="AlphaFoldDB" id="A0A2I0WHT5"/>
<dbReference type="Pfam" id="PF02492">
    <property type="entry name" value="cobW"/>
    <property type="match status" value="1"/>
</dbReference>
<feature type="domain" description="CobW/HypB/UreG nucleotide-binding" evidence="2">
    <location>
        <begin position="78"/>
        <end position="114"/>
    </location>
</feature>
<name>A0A2I0WHT5_9ASPA</name>
<dbReference type="InterPro" id="IPR027417">
    <property type="entry name" value="P-loop_NTPase"/>
</dbReference>
<protein>
    <recommendedName>
        <fullName evidence="2">CobW/HypB/UreG nucleotide-binding domain-containing protein</fullName>
    </recommendedName>
</protein>
<keyword evidence="1" id="KW-0812">Transmembrane</keyword>
<dbReference type="GO" id="GO:0005737">
    <property type="term" value="C:cytoplasm"/>
    <property type="evidence" value="ECO:0007669"/>
    <property type="project" value="TreeGrafter"/>
</dbReference>
<dbReference type="EMBL" id="KZ502628">
    <property type="protein sequence ID" value="PKU75211.1"/>
    <property type="molecule type" value="Genomic_DNA"/>
</dbReference>
<evidence type="ECO:0000259" key="2">
    <source>
        <dbReference type="Pfam" id="PF02492"/>
    </source>
</evidence>
<dbReference type="Proteomes" id="UP000233837">
    <property type="component" value="Unassembled WGS sequence"/>
</dbReference>
<reference evidence="3 4" key="2">
    <citation type="journal article" date="2017" name="Nature">
        <title>The Apostasia genome and the evolution of orchids.</title>
        <authorList>
            <person name="Zhang G.Q."/>
            <person name="Liu K.W."/>
            <person name="Li Z."/>
            <person name="Lohaus R."/>
            <person name="Hsiao Y.Y."/>
            <person name="Niu S.C."/>
            <person name="Wang J.Y."/>
            <person name="Lin Y.C."/>
            <person name="Xu Q."/>
            <person name="Chen L.J."/>
            <person name="Yoshida K."/>
            <person name="Fujiwara S."/>
            <person name="Wang Z.W."/>
            <person name="Zhang Y.Q."/>
            <person name="Mitsuda N."/>
            <person name="Wang M."/>
            <person name="Liu G.H."/>
            <person name="Pecoraro L."/>
            <person name="Huang H.X."/>
            <person name="Xiao X.J."/>
            <person name="Lin M."/>
            <person name="Wu X.Y."/>
            <person name="Wu W.L."/>
            <person name="Chen Y.Y."/>
            <person name="Chang S.B."/>
            <person name="Sakamoto S."/>
            <person name="Ohme-Takagi M."/>
            <person name="Yagi M."/>
            <person name="Zeng S.J."/>
            <person name="Shen C.Y."/>
            <person name="Yeh C.M."/>
            <person name="Luo Y.B."/>
            <person name="Tsai W.C."/>
            <person name="Van de Peer Y."/>
            <person name="Liu Z.J."/>
        </authorList>
    </citation>
    <scope>NUCLEOTIDE SEQUENCE [LARGE SCALE GENOMIC DNA]</scope>
    <source>
        <tissue evidence="3">The whole plant</tissue>
    </source>
</reference>
<dbReference type="PANTHER" id="PTHR13748:SF62">
    <property type="entry name" value="COBW DOMAIN-CONTAINING PROTEIN"/>
    <property type="match status" value="1"/>
</dbReference>
<dbReference type="PANTHER" id="PTHR13748">
    <property type="entry name" value="COBW-RELATED"/>
    <property type="match status" value="1"/>
</dbReference>
<keyword evidence="4" id="KW-1185">Reference proteome</keyword>
<sequence length="147" mass="16080">MLAGFVIGRASKALNQFLHHSPALSQCLPRTMLSVGKQSFSENKLGPSNSRSMVVSSTPRLDLAEAVASALDADTRVPATVITGFLGSGKTTLLNHILTAQHGKRIAVIENEVIMLIIPSKYIYIYIYIFFFSGLSFICFINDPYIL</sequence>
<dbReference type="InterPro" id="IPR051316">
    <property type="entry name" value="Zinc-reg_GTPase_activator"/>
</dbReference>
<dbReference type="InterPro" id="IPR003495">
    <property type="entry name" value="CobW/HypB/UreG_nucleotide-bd"/>
</dbReference>
<feature type="transmembrane region" description="Helical" evidence="1">
    <location>
        <begin position="122"/>
        <end position="141"/>
    </location>
</feature>
<proteinExistence type="predicted"/>
<evidence type="ECO:0000313" key="4">
    <source>
        <dbReference type="Proteomes" id="UP000233837"/>
    </source>
</evidence>
<gene>
    <name evidence="3" type="ORF">MA16_Dca015733</name>
</gene>
<evidence type="ECO:0000313" key="3">
    <source>
        <dbReference type="EMBL" id="PKU75211.1"/>
    </source>
</evidence>
<keyword evidence="1" id="KW-1133">Transmembrane helix</keyword>
<evidence type="ECO:0000256" key="1">
    <source>
        <dbReference type="SAM" id="Phobius"/>
    </source>
</evidence>
<keyword evidence="1" id="KW-0472">Membrane</keyword>
<accession>A0A2I0WHT5</accession>
<dbReference type="Gene3D" id="3.40.50.300">
    <property type="entry name" value="P-loop containing nucleotide triphosphate hydrolases"/>
    <property type="match status" value="1"/>
</dbReference>